<dbReference type="SUPFAM" id="SSF56349">
    <property type="entry name" value="DNA breaking-rejoining enzymes"/>
    <property type="match status" value="1"/>
</dbReference>
<dbReference type="InterPro" id="IPR002104">
    <property type="entry name" value="Integrase_catalytic"/>
</dbReference>
<dbReference type="Gene3D" id="1.10.443.10">
    <property type="entry name" value="Intergrase catalytic core"/>
    <property type="match status" value="1"/>
</dbReference>
<evidence type="ECO:0000256" key="1">
    <source>
        <dbReference type="ARBA" id="ARBA00023172"/>
    </source>
</evidence>
<dbReference type="GO" id="GO:0015074">
    <property type="term" value="P:DNA integration"/>
    <property type="evidence" value="ECO:0007669"/>
    <property type="project" value="InterPro"/>
</dbReference>
<accession>M0CEA2</accession>
<evidence type="ECO:0000313" key="3">
    <source>
        <dbReference type="EMBL" id="ELZ21570.1"/>
    </source>
</evidence>
<dbReference type="GO" id="GO:0006310">
    <property type="term" value="P:DNA recombination"/>
    <property type="evidence" value="ECO:0007669"/>
    <property type="project" value="UniProtKB-KW"/>
</dbReference>
<organism evidence="3 4">
    <name type="scientific">Halosimplex carlsbadense 2-9-1</name>
    <dbReference type="NCBI Taxonomy" id="797114"/>
    <lineage>
        <taxon>Archaea</taxon>
        <taxon>Methanobacteriati</taxon>
        <taxon>Methanobacteriota</taxon>
        <taxon>Stenosarchaea group</taxon>
        <taxon>Halobacteria</taxon>
        <taxon>Halobacteriales</taxon>
        <taxon>Haloarculaceae</taxon>
        <taxon>Halosimplex</taxon>
    </lineage>
</organism>
<dbReference type="STRING" id="797114.C475_18636"/>
<gene>
    <name evidence="3" type="ORF">C475_18636</name>
</gene>
<feature type="domain" description="Tyr recombinase" evidence="2">
    <location>
        <begin position="2"/>
        <end position="137"/>
    </location>
</feature>
<protein>
    <submittedName>
        <fullName evidence="3">Integrase family protein</fullName>
    </submittedName>
</protein>
<name>M0CEA2_9EURY</name>
<dbReference type="GO" id="GO:0003677">
    <property type="term" value="F:DNA binding"/>
    <property type="evidence" value="ECO:0007669"/>
    <property type="project" value="InterPro"/>
</dbReference>
<dbReference type="eggNOG" id="arCOG01243">
    <property type="taxonomic scope" value="Archaea"/>
</dbReference>
<dbReference type="InterPro" id="IPR013762">
    <property type="entry name" value="Integrase-like_cat_sf"/>
</dbReference>
<proteinExistence type="predicted"/>
<comment type="caution">
    <text evidence="3">The sequence shown here is derived from an EMBL/GenBank/DDBJ whole genome shotgun (WGS) entry which is preliminary data.</text>
</comment>
<dbReference type="PROSITE" id="PS51898">
    <property type="entry name" value="TYR_RECOMBINASE"/>
    <property type="match status" value="1"/>
</dbReference>
<dbReference type="OrthoDB" id="144892at2157"/>
<reference evidence="3 4" key="1">
    <citation type="journal article" date="2014" name="PLoS Genet.">
        <title>Phylogenetically driven sequencing of extremely halophilic archaea reveals strategies for static and dynamic osmo-response.</title>
        <authorList>
            <person name="Becker E.A."/>
            <person name="Seitzer P.M."/>
            <person name="Tritt A."/>
            <person name="Larsen D."/>
            <person name="Krusor M."/>
            <person name="Yao A.I."/>
            <person name="Wu D."/>
            <person name="Madern D."/>
            <person name="Eisen J.A."/>
            <person name="Darling A.E."/>
            <person name="Facciotti M.T."/>
        </authorList>
    </citation>
    <scope>NUCLEOTIDE SEQUENCE [LARGE SCALE GENOMIC DNA]</scope>
    <source>
        <strain evidence="3 4">2-9-1</strain>
    </source>
</reference>
<evidence type="ECO:0000259" key="2">
    <source>
        <dbReference type="PROSITE" id="PS51898"/>
    </source>
</evidence>
<sequence>MTDGNPIWHETVRPIIEECESPLTSAYIAVLWETGARPSEVATLSVDDITETGYCFEAEMSGKGPVYSVEIVASAPFLRNWLRYRPQHDTGNVALWTKRDRNDGLSVPALNERVQAAAERAGVEVSLYDFRRPQDDE</sequence>
<evidence type="ECO:0000313" key="4">
    <source>
        <dbReference type="Proteomes" id="UP000011626"/>
    </source>
</evidence>
<dbReference type="EMBL" id="AOIU01000039">
    <property type="protein sequence ID" value="ELZ21570.1"/>
    <property type="molecule type" value="Genomic_DNA"/>
</dbReference>
<dbReference type="InterPro" id="IPR011010">
    <property type="entry name" value="DNA_brk_join_enz"/>
</dbReference>
<keyword evidence="4" id="KW-1185">Reference proteome</keyword>
<dbReference type="RefSeq" id="WP_006885392.1">
    <property type="nucleotide sequence ID" value="NZ_AOIU01000039.1"/>
</dbReference>
<dbReference type="CDD" id="cd00397">
    <property type="entry name" value="DNA_BRE_C"/>
    <property type="match status" value="1"/>
</dbReference>
<dbReference type="AlphaFoldDB" id="M0CEA2"/>
<keyword evidence="1" id="KW-0233">DNA recombination</keyword>
<dbReference type="Proteomes" id="UP000011626">
    <property type="component" value="Unassembled WGS sequence"/>
</dbReference>